<dbReference type="SFLD" id="SFLDS00019">
    <property type="entry name" value="Glutathione_Transferase_(cytos"/>
    <property type="match status" value="1"/>
</dbReference>
<dbReference type="EMBL" id="QGDJ01000007">
    <property type="protein sequence ID" value="PWJ17035.1"/>
    <property type="molecule type" value="Genomic_DNA"/>
</dbReference>
<dbReference type="Pfam" id="PF13410">
    <property type="entry name" value="GST_C_2"/>
    <property type="match status" value="1"/>
</dbReference>
<dbReference type="SFLD" id="SFLDG00358">
    <property type="entry name" value="Main_(cytGST)"/>
    <property type="match status" value="1"/>
</dbReference>
<reference evidence="3 5" key="2">
    <citation type="submission" date="2018-03" db="EMBL/GenBank/DDBJ databases">
        <title>Genomic Encyclopedia of Archaeal and Bacterial Type Strains, Phase II (KMG-II): from individual species to whole genera.</title>
        <authorList>
            <person name="Goeker M."/>
        </authorList>
    </citation>
    <scope>NUCLEOTIDE SEQUENCE [LARGE SCALE GENOMIC DNA]</scope>
    <source>
        <strain evidence="3 5">DSM 25227</strain>
    </source>
</reference>
<dbReference type="SFLD" id="SFLDG01151">
    <property type="entry name" value="Main.2:_Nu-like"/>
    <property type="match status" value="1"/>
</dbReference>
<dbReference type="PANTHER" id="PTHR44051">
    <property type="entry name" value="GLUTATHIONE S-TRANSFERASE-RELATED"/>
    <property type="match status" value="1"/>
</dbReference>
<dbReference type="AlphaFoldDB" id="A0A2Y9C1Q7"/>
<accession>A0A2Y9C1Q7</accession>
<feature type="domain" description="GST C-terminal" evidence="2">
    <location>
        <begin position="84"/>
        <end position="212"/>
    </location>
</feature>
<dbReference type="Gene3D" id="1.20.1050.10">
    <property type="match status" value="1"/>
</dbReference>
<sequence length="236" mass="26643">MIRFFYNMAPNPMKVALFLYEADLEHELVPIDTKKAEQHTDTFKALNPNAKLPVLTDGDAVIFDSNAILLYLAEKTGQFLPPEGDANRGALLSWLMFVASGLGPFSGQAVHFRNFAPEKPPYAVKRYDYEARRHWQIVDDRLAKGPYMLGETYTIVDMAVWGWGSRLTYMLGDDAIMEKYPNLDRLMSEIDARPAAHRAAALKDHHAFKAEFDEAAMRSLYPQVFAPDIELGESPA</sequence>
<dbReference type="EMBL" id="UETC01000007">
    <property type="protein sequence ID" value="SSA48372.1"/>
    <property type="molecule type" value="Genomic_DNA"/>
</dbReference>
<dbReference type="InterPro" id="IPR010987">
    <property type="entry name" value="Glutathione-S-Trfase_C-like"/>
</dbReference>
<dbReference type="InterPro" id="IPR036282">
    <property type="entry name" value="Glutathione-S-Trfase_C_sf"/>
</dbReference>
<dbReference type="OrthoDB" id="9803562at2"/>
<keyword evidence="5" id="KW-1185">Reference proteome</keyword>
<dbReference type="InterPro" id="IPR004045">
    <property type="entry name" value="Glutathione_S-Trfase_N"/>
</dbReference>
<dbReference type="Gene3D" id="3.40.30.10">
    <property type="entry name" value="Glutaredoxin"/>
    <property type="match status" value="1"/>
</dbReference>
<feature type="domain" description="GST N-terminal" evidence="1">
    <location>
        <begin position="1"/>
        <end position="80"/>
    </location>
</feature>
<organism evidence="4 6">
    <name type="scientific">Jannaschia seohaensis</name>
    <dbReference type="NCBI Taxonomy" id="475081"/>
    <lineage>
        <taxon>Bacteria</taxon>
        <taxon>Pseudomonadati</taxon>
        <taxon>Pseudomonadota</taxon>
        <taxon>Alphaproteobacteria</taxon>
        <taxon>Rhodobacterales</taxon>
        <taxon>Roseobacteraceae</taxon>
        <taxon>Jannaschia</taxon>
    </lineage>
</organism>
<reference evidence="4 6" key="1">
    <citation type="submission" date="2016-10" db="EMBL/GenBank/DDBJ databases">
        <authorList>
            <person name="Cai Z."/>
        </authorList>
    </citation>
    <scope>NUCLEOTIDE SEQUENCE [LARGE SCALE GENOMIC DNA]</scope>
    <source>
        <strain evidence="4 6">DSM 25227</strain>
    </source>
</reference>
<dbReference type="Pfam" id="PF02798">
    <property type="entry name" value="GST_N"/>
    <property type="match status" value="1"/>
</dbReference>
<evidence type="ECO:0000313" key="4">
    <source>
        <dbReference type="EMBL" id="SSA48372.1"/>
    </source>
</evidence>
<evidence type="ECO:0000313" key="5">
    <source>
        <dbReference type="Proteomes" id="UP000245839"/>
    </source>
</evidence>
<evidence type="ECO:0000259" key="1">
    <source>
        <dbReference type="PROSITE" id="PS50404"/>
    </source>
</evidence>
<name>A0A2Y9C1Q7_9RHOB</name>
<evidence type="ECO:0000313" key="6">
    <source>
        <dbReference type="Proteomes" id="UP000251571"/>
    </source>
</evidence>
<protein>
    <submittedName>
        <fullName evidence="4">GST-like protein</fullName>
    </submittedName>
</protein>
<evidence type="ECO:0000259" key="2">
    <source>
        <dbReference type="PROSITE" id="PS50405"/>
    </source>
</evidence>
<dbReference type="InterPro" id="IPR040079">
    <property type="entry name" value="Glutathione_S-Trfase"/>
</dbReference>
<dbReference type="PROSITE" id="PS50404">
    <property type="entry name" value="GST_NTER"/>
    <property type="match status" value="1"/>
</dbReference>
<dbReference type="SUPFAM" id="SSF47616">
    <property type="entry name" value="GST C-terminal domain-like"/>
    <property type="match status" value="1"/>
</dbReference>
<dbReference type="PANTHER" id="PTHR44051:SF19">
    <property type="entry name" value="DISULFIDE-BOND OXIDOREDUCTASE YFCG"/>
    <property type="match status" value="1"/>
</dbReference>
<dbReference type="Proteomes" id="UP000251571">
    <property type="component" value="Unassembled WGS sequence"/>
</dbReference>
<dbReference type="RefSeq" id="WP_109565172.1">
    <property type="nucleotide sequence ID" value="NZ_QGDJ01000007.1"/>
</dbReference>
<evidence type="ECO:0000313" key="3">
    <source>
        <dbReference type="EMBL" id="PWJ17035.1"/>
    </source>
</evidence>
<proteinExistence type="predicted"/>
<gene>
    <name evidence="3" type="ORF">BCF38_107149</name>
    <name evidence="4" type="ORF">SAMN05421539_107149</name>
</gene>
<dbReference type="Proteomes" id="UP000245839">
    <property type="component" value="Unassembled WGS sequence"/>
</dbReference>
<dbReference type="InterPro" id="IPR036249">
    <property type="entry name" value="Thioredoxin-like_sf"/>
</dbReference>
<dbReference type="SUPFAM" id="SSF52833">
    <property type="entry name" value="Thioredoxin-like"/>
    <property type="match status" value="1"/>
</dbReference>
<dbReference type="CDD" id="cd03048">
    <property type="entry name" value="GST_N_Ure2p_like"/>
    <property type="match status" value="1"/>
</dbReference>
<dbReference type="PROSITE" id="PS50405">
    <property type="entry name" value="GST_CTER"/>
    <property type="match status" value="1"/>
</dbReference>